<dbReference type="EMBL" id="JADQDM010000009">
    <property type="protein sequence ID" value="MBF9222798.1"/>
    <property type="molecule type" value="Genomic_DNA"/>
</dbReference>
<proteinExistence type="predicted"/>
<gene>
    <name evidence="3" type="ORF">I2H31_16970</name>
</gene>
<dbReference type="RefSeq" id="WP_196294241.1">
    <property type="nucleotide sequence ID" value="NZ_JADQDM010000009.1"/>
</dbReference>
<dbReference type="Proteomes" id="UP000618931">
    <property type="component" value="Unassembled WGS sequence"/>
</dbReference>
<feature type="domain" description="Band 7" evidence="2">
    <location>
        <begin position="15"/>
        <end position="193"/>
    </location>
</feature>
<evidence type="ECO:0000256" key="1">
    <source>
        <dbReference type="ARBA" id="ARBA00004167"/>
    </source>
</evidence>
<sequence>MFGLGYAKFDSITYVIQYKNGKVVREGRGLAFFYSTFNSSIAAVPLASNDLPFIFNETTADYQSITIQGQLSYRVRDPRQLAELLDFTVNSLGIYKKNDLEKLNQRLVNEAQTATSAYAHSLTLKDAIRSNKFIEEQIQAGLQSSPAVAQLGIEVLGVNILAVKATPEMERALEADARERLQQEADQAIYERRNFAVEQERRIKESELNTDIAVEEKRKQIDEKRSEAQLQRAANDRKLRELQVQADIAVEASRADLLTQQTANQRQAADAQGYVTEATLRPFRDLDWRTLTALQNNPDPRLNIALAFRELAENAGKIGTLNITPDLLDNLLGDTPAPAPDAPKPPTRR</sequence>
<name>A0ABS0I750_9BACT</name>
<accession>A0ABS0I750</accession>
<evidence type="ECO:0000313" key="4">
    <source>
        <dbReference type="Proteomes" id="UP000618931"/>
    </source>
</evidence>
<dbReference type="GO" id="GO:0008233">
    <property type="term" value="F:peptidase activity"/>
    <property type="evidence" value="ECO:0007669"/>
    <property type="project" value="UniProtKB-KW"/>
</dbReference>
<protein>
    <submittedName>
        <fullName evidence="3">Membrane protease subunit, stomatin/prohibitin</fullName>
    </submittedName>
</protein>
<keyword evidence="3" id="KW-0645">Protease</keyword>
<organism evidence="3 4">
    <name type="scientific">Hymenobacter ruricola</name>
    <dbReference type="NCBI Taxonomy" id="2791023"/>
    <lineage>
        <taxon>Bacteria</taxon>
        <taxon>Pseudomonadati</taxon>
        <taxon>Bacteroidota</taxon>
        <taxon>Cytophagia</taxon>
        <taxon>Cytophagales</taxon>
        <taxon>Hymenobacteraceae</taxon>
        <taxon>Hymenobacter</taxon>
    </lineage>
</organism>
<evidence type="ECO:0000259" key="2">
    <source>
        <dbReference type="Pfam" id="PF01145"/>
    </source>
</evidence>
<dbReference type="SUPFAM" id="SSF117892">
    <property type="entry name" value="Band 7/SPFH domain"/>
    <property type="match status" value="1"/>
</dbReference>
<keyword evidence="4" id="KW-1185">Reference proteome</keyword>
<dbReference type="GO" id="GO:0006508">
    <property type="term" value="P:proteolysis"/>
    <property type="evidence" value="ECO:0007669"/>
    <property type="project" value="UniProtKB-KW"/>
</dbReference>
<dbReference type="Pfam" id="PF01145">
    <property type="entry name" value="Band_7"/>
    <property type="match status" value="1"/>
</dbReference>
<dbReference type="Gene3D" id="3.30.479.30">
    <property type="entry name" value="Band 7 domain"/>
    <property type="match status" value="1"/>
</dbReference>
<comment type="subcellular location">
    <subcellularLocation>
        <location evidence="1">Membrane</location>
        <topology evidence="1">Single-pass membrane protein</topology>
    </subcellularLocation>
</comment>
<dbReference type="InterPro" id="IPR001107">
    <property type="entry name" value="Band_7"/>
</dbReference>
<keyword evidence="3" id="KW-0378">Hydrolase</keyword>
<comment type="caution">
    <text evidence="3">The sequence shown here is derived from an EMBL/GenBank/DDBJ whole genome shotgun (WGS) entry which is preliminary data.</text>
</comment>
<evidence type="ECO:0000313" key="3">
    <source>
        <dbReference type="EMBL" id="MBF9222798.1"/>
    </source>
</evidence>
<dbReference type="InterPro" id="IPR036013">
    <property type="entry name" value="Band_7/SPFH_dom_sf"/>
</dbReference>
<reference evidence="3 4" key="1">
    <citation type="submission" date="2020-11" db="EMBL/GenBank/DDBJ databases">
        <authorList>
            <person name="Kim M.K."/>
        </authorList>
    </citation>
    <scope>NUCLEOTIDE SEQUENCE [LARGE SCALE GENOMIC DNA]</scope>
    <source>
        <strain evidence="3 4">BT662</strain>
    </source>
</reference>